<keyword evidence="1" id="KW-0472">Membrane</keyword>
<comment type="caution">
    <text evidence="2">The sequence shown here is derived from an EMBL/GenBank/DDBJ whole genome shotgun (WGS) entry which is preliminary data.</text>
</comment>
<keyword evidence="1" id="KW-1133">Transmembrane helix</keyword>
<dbReference type="EMBL" id="JAPFFF010000005">
    <property type="protein sequence ID" value="KAK8888812.1"/>
    <property type="molecule type" value="Genomic_DNA"/>
</dbReference>
<sequence>MHDTISLVDKIVDTEQQLMNLQNFFKLDSIPQYISIDFNGMIIDCQNIFEGNYISTLKALFEINNLVNFNIYNAIFTHQHQPIFIFAPNSLVKIVNCSITNSKFDFIPEIIAIPSSDVNFFNFTVDNIILNKASLMTIFHSYTEMTNISVHSTYIFDCSLINNVDGTLSINNFSILKCNGYSSTIFNSIGSVYFTANNLLAFNFTFKNESTHPSFIFYSDFSLELIIQNLTIKNNVGIGVFNGIFKYLDLYNVMIANSTFYNENFINAEKSGNFILTNTNIQNCICKSIIHIDNSISFTILNSSFNNLSNPIDNKEIFYEESQKCFSLFLFSKVSSKISINSTVFSNIINTNTIIFSIYNSIAIFDNVYFKKVQMDSFSCCIKTDSRSNLIVVNSFFPTINNGHYYPIYSDGTFSVHNIPVVSKENNFLVIANEIRLNNKIEYWNKAVFILLVFIQIILFASFAIIPFLQGDYQNQYEIFDDNYEV</sequence>
<protein>
    <submittedName>
        <fullName evidence="2">Uncharacterized protein</fullName>
    </submittedName>
</protein>
<reference evidence="2 3" key="1">
    <citation type="submission" date="2024-04" db="EMBL/GenBank/DDBJ databases">
        <title>Tritrichomonas musculus Genome.</title>
        <authorList>
            <person name="Alves-Ferreira E."/>
            <person name="Grigg M."/>
            <person name="Lorenzi H."/>
            <person name="Galac M."/>
        </authorList>
    </citation>
    <scope>NUCLEOTIDE SEQUENCE [LARGE SCALE GENOMIC DNA]</scope>
    <source>
        <strain evidence="2 3">EAF2021</strain>
    </source>
</reference>
<proteinExistence type="predicted"/>
<organism evidence="2 3">
    <name type="scientific">Tritrichomonas musculus</name>
    <dbReference type="NCBI Taxonomy" id="1915356"/>
    <lineage>
        <taxon>Eukaryota</taxon>
        <taxon>Metamonada</taxon>
        <taxon>Parabasalia</taxon>
        <taxon>Tritrichomonadida</taxon>
        <taxon>Tritrichomonadidae</taxon>
        <taxon>Tritrichomonas</taxon>
    </lineage>
</organism>
<accession>A0ABR2KEE8</accession>
<feature type="transmembrane region" description="Helical" evidence="1">
    <location>
        <begin position="447"/>
        <end position="469"/>
    </location>
</feature>
<name>A0ABR2KEE8_9EUKA</name>
<evidence type="ECO:0000313" key="2">
    <source>
        <dbReference type="EMBL" id="KAK8888812.1"/>
    </source>
</evidence>
<gene>
    <name evidence="2" type="ORF">M9Y10_033552</name>
</gene>
<evidence type="ECO:0000256" key="1">
    <source>
        <dbReference type="SAM" id="Phobius"/>
    </source>
</evidence>
<keyword evidence="1" id="KW-0812">Transmembrane</keyword>
<dbReference type="Proteomes" id="UP001470230">
    <property type="component" value="Unassembled WGS sequence"/>
</dbReference>
<keyword evidence="3" id="KW-1185">Reference proteome</keyword>
<evidence type="ECO:0000313" key="3">
    <source>
        <dbReference type="Proteomes" id="UP001470230"/>
    </source>
</evidence>